<feature type="non-terminal residue" evidence="2">
    <location>
        <position position="1"/>
    </location>
</feature>
<comment type="caution">
    <text evidence="2">The sequence shown here is derived from an EMBL/GenBank/DDBJ whole genome shotgun (WGS) entry which is preliminary data.</text>
</comment>
<reference evidence="2" key="1">
    <citation type="submission" date="2021-03" db="EMBL/GenBank/DDBJ databases">
        <authorList>
            <person name="Tran Van P."/>
        </authorList>
    </citation>
    <scope>NUCLEOTIDE SEQUENCE</scope>
</reference>
<dbReference type="InterPro" id="IPR003165">
    <property type="entry name" value="Piwi"/>
</dbReference>
<gene>
    <name evidence="2" type="ORF">TPAB3V08_LOCUS5712</name>
</gene>
<accession>A0ABN7NSZ1</accession>
<dbReference type="Gene3D" id="3.30.420.10">
    <property type="entry name" value="Ribonuclease H-like superfamily/Ribonuclease H"/>
    <property type="match status" value="1"/>
</dbReference>
<keyword evidence="3" id="KW-1185">Reference proteome</keyword>
<evidence type="ECO:0000313" key="3">
    <source>
        <dbReference type="Proteomes" id="UP001153148"/>
    </source>
</evidence>
<dbReference type="InterPro" id="IPR036397">
    <property type="entry name" value="RNaseH_sf"/>
</dbReference>
<dbReference type="PROSITE" id="PS50822">
    <property type="entry name" value="PIWI"/>
    <property type="match status" value="1"/>
</dbReference>
<sequence length="144" mass="16415">YDFYLVSQSVRQGTVSPTSYNVISDNIGLDPDKLQRLTYKLTHLYYNWSFVSLLTSKCTVVKTTHHKETIVIIMCGLSNVLNSSSSTKCNHFNLEVVLVSPCLWNRVQFVCQRPANTLTSMAFLVGQALHRSPNVQLDDYLYFL</sequence>
<dbReference type="Proteomes" id="UP001153148">
    <property type="component" value="Unassembled WGS sequence"/>
</dbReference>
<dbReference type="EMBL" id="CAJPIN010007891">
    <property type="protein sequence ID" value="CAG2058743.1"/>
    <property type="molecule type" value="Genomic_DNA"/>
</dbReference>
<name>A0ABN7NSZ1_TIMPD</name>
<dbReference type="PANTHER" id="PTHR22891">
    <property type="entry name" value="EUKARYOTIC TRANSLATION INITIATION FACTOR 2C"/>
    <property type="match status" value="1"/>
</dbReference>
<protein>
    <recommendedName>
        <fullName evidence="1">Piwi domain-containing protein</fullName>
    </recommendedName>
</protein>
<evidence type="ECO:0000259" key="1">
    <source>
        <dbReference type="PROSITE" id="PS50822"/>
    </source>
</evidence>
<organism evidence="2 3">
    <name type="scientific">Timema podura</name>
    <name type="common">Walking stick</name>
    <dbReference type="NCBI Taxonomy" id="61482"/>
    <lineage>
        <taxon>Eukaryota</taxon>
        <taxon>Metazoa</taxon>
        <taxon>Ecdysozoa</taxon>
        <taxon>Arthropoda</taxon>
        <taxon>Hexapoda</taxon>
        <taxon>Insecta</taxon>
        <taxon>Pterygota</taxon>
        <taxon>Neoptera</taxon>
        <taxon>Polyneoptera</taxon>
        <taxon>Phasmatodea</taxon>
        <taxon>Timematodea</taxon>
        <taxon>Timematoidea</taxon>
        <taxon>Timematidae</taxon>
        <taxon>Timema</taxon>
    </lineage>
</organism>
<proteinExistence type="predicted"/>
<feature type="domain" description="Piwi" evidence="1">
    <location>
        <begin position="1"/>
        <end position="49"/>
    </location>
</feature>
<dbReference type="SUPFAM" id="SSF53098">
    <property type="entry name" value="Ribonuclease H-like"/>
    <property type="match status" value="1"/>
</dbReference>
<dbReference type="Pfam" id="PF02171">
    <property type="entry name" value="Piwi"/>
    <property type="match status" value="1"/>
</dbReference>
<evidence type="ECO:0000313" key="2">
    <source>
        <dbReference type="EMBL" id="CAG2058743.1"/>
    </source>
</evidence>
<dbReference type="InterPro" id="IPR012337">
    <property type="entry name" value="RNaseH-like_sf"/>
</dbReference>